<dbReference type="PANTHER" id="PTHR33700">
    <property type="entry name" value="MYB-LIKE PROTEIN X"/>
    <property type="match status" value="1"/>
</dbReference>
<feature type="compositionally biased region" description="Basic and acidic residues" evidence="1">
    <location>
        <begin position="580"/>
        <end position="599"/>
    </location>
</feature>
<feature type="compositionally biased region" description="Basic and acidic residues" evidence="1">
    <location>
        <begin position="1755"/>
        <end position="1778"/>
    </location>
</feature>
<dbReference type="PANTHER" id="PTHR33700:SF4">
    <property type="entry name" value="MYB-LIKE PROTEIN X"/>
    <property type="match status" value="1"/>
</dbReference>
<dbReference type="OrthoDB" id="10256906at2759"/>
<sequence length="2019" mass="239829">MPADKLRIACYGDKNILRNIEYFFKDDFYEIHDVKLDEKINKIRVNLQYEYHNNSIAEYFKNEDNGSIEKAFIYIYFLYSENLEEYKNEKEYLLNRYKDSVNEENEDCIFIYLYNLEDNVNEIKNIKKIKSDFSSNSYKTIKILSVPIIQNEEYDTNEKVKELYEHFKIRYIDHIKICIEKKYHSIKSSYNKSVNIFLSYVEVKKKVILEKKKKKFCISNICVDEAKPNDVSEEKAEEKTKEKDEANHDEINGISEFVAFYKNHNIFSFCNECVDINFFLQKNDIHSYINKIEFITDYDEQLYLDMYDIFLSVFMWGENLCALYLKLNLFKKCYMLYSSIEKLFFKHLNVYIKKKKCIIHSPILFEKYKLAITRYIYERNVCSIHLLEYIFFKKFTLLLFLNKFSYISIKALKFAQFFYKNKIFIFMHNFSTFRNSVNKYVSHPNYIKYIHKKITKHKKKELAKKNIEAKEGIFKGPIIKEKLENLSDSIEAYQKDVKKNEPTKEYNADEGNKNTGIIIVKENKPYNSNNSNSNGKGMHKLNNVLVRELNEVFSQNDSSEPPSVENILKKIIINKKNCKNEKTHDEENNESKNGEHTETENILCSNEPQTSNEVFCDIFKNENEKLLFLLNCCFINKEKYFSIYFYNLGNLIKFLFERKRDLQIEKNANKIDQKTKEKGDTTVKHKNTNISKYLSLQKNIMKLGYKKSSTKNKKKSKSKLQIENHKESSCVENSSSACSNFTSSTLSEKSESKNNDKLFLYTDFSINVSNIFKLSFIILKNILNMNANTFNNNPERDLNNFVYNEINTHRMYLFNFFYNYLEEKKFEKHIENVIEEEIIENKKNMYNSFPIYHMKAFSKDSNKQKNYLLINIMNKIINLYSRKHKNIYIINKFFLAILLFENKLYKKSFHFVRKIIEESPFHFLTQLCMQLLLFHDLNNKFYHFCASYFLSNKYTKIISFKNVNINFTSFQNYEFDLFSMTSQNSILKLEQNKSYYLNFYDALERDIITLNLFFKNQLNDTKENEENEGNKNIPLDANKQGTQFLGPDNNTNKVCLTHDEPNKNKLKFVANKNKIIKFETKQFCKDNYYFNINKKFLNSLKKFNFSVSKNEKNNIFYMPTEDIKIFVQSDYNLYMFVSNMNFGLNQKETYEKKNTTPSYDHINNCTSKNNAFKMYHLDTLLASKIKEYAEKQNTETKTDKIQENISSNKTNNEIKKYIRVKNVCAEYDEYLDLFIFSAFTKNLNVNNIILQLYSEEENKYLYIKYSEGNYIIKDGLNLIKLNIINILESNKIKWEIFCYKIKYVFLKIKNFALYQKIGILPNDNLMDSFIKTYVNFINSNNIIINKHNSYTTFFLNQLVSPLYIKIKTLDSILNCKISASYINKTSLVYDNINYVKLVIKKKQQIQSKNKNLSEDSDIICDETDGVSGLGQRRGKYIHVSVKNKNQANECDDIKLYNTIVKDEILFVDLITFYIEKNEKIYIEDLKILNDQEMDMIKHKDRNAYMDEETDVDDYNDGIAEFNENSENDWNKKRSNKIGKDMQNTQAIISFIPRRKIDSEIGSVENNKQNMDDNLYKNLYEKSSTSTDKIEIKCIINNDICGKKRKQRKTDIYKIEEINYIGKIKIDNFINHDQTLTYTHLNNKLIVQKKFKLVNIFNEKINTYRSKNGMLYELILNLNNNNYSVFLKKFNIEILKKNVTQIKKVKIFFLNNEKNEDSDSKSLQNEIISFHLKPPKIEIINNDTEKVEEKAEETVEEKVEEKGDEKDIHPSNHRTDTGKEICNNTNTNIISDKENDEAKQKNFYDEISINSWIKGGESIFLLFEVQYKNIFDKEDNFINHLKYENAIGNINISYEYRNQNIYKINKHEKKYIYNLLVFIPQFLLSIDAHYDIPKTGILHSNININVILSNKINDDIYIKYFVCIDNNDDDEKKNNRSTKYNWLISGFKKQVVCIPKNSSHVINLMLIPLKVGLINFPPISYFIKLNNTWIEITQFLKKSENFQVIISPPLNITPQIWQLM</sequence>
<protein>
    <submittedName>
        <fullName evidence="2">Uncharacterized protein</fullName>
    </submittedName>
</protein>
<proteinExistence type="predicted"/>
<name>A0A1D3LIQ0_PLACE</name>
<accession>A0A1D3LIQ0</accession>
<evidence type="ECO:0000313" key="2">
    <source>
        <dbReference type="EMBL" id="SCM08890.1"/>
    </source>
</evidence>
<dbReference type="Proteomes" id="UP000195879">
    <property type="component" value="Chromosome 7"/>
</dbReference>
<evidence type="ECO:0000256" key="1">
    <source>
        <dbReference type="SAM" id="MobiDB-lite"/>
    </source>
</evidence>
<feature type="region of interest" description="Disordered" evidence="1">
    <location>
        <begin position="1755"/>
        <end position="1779"/>
    </location>
</feature>
<gene>
    <name evidence="2" type="ORF">PCHDK_000123400</name>
</gene>
<feature type="region of interest" description="Disordered" evidence="1">
    <location>
        <begin position="580"/>
        <end position="600"/>
    </location>
</feature>
<dbReference type="EMBL" id="LT608201">
    <property type="protein sequence ID" value="SCM08890.1"/>
    <property type="molecule type" value="Genomic_DNA"/>
</dbReference>
<organism evidence="2 3">
    <name type="scientific">Plasmodium chabaudi adami</name>
    <dbReference type="NCBI Taxonomy" id="5826"/>
    <lineage>
        <taxon>Eukaryota</taxon>
        <taxon>Sar</taxon>
        <taxon>Alveolata</taxon>
        <taxon>Apicomplexa</taxon>
        <taxon>Aconoidasida</taxon>
        <taxon>Haemosporida</taxon>
        <taxon>Plasmodiidae</taxon>
        <taxon>Plasmodium</taxon>
        <taxon>Plasmodium (Vinckeia)</taxon>
    </lineage>
</organism>
<reference evidence="2 3" key="1">
    <citation type="submission" date="2016-08" db="EMBL/GenBank/DDBJ databases">
        <authorList>
            <consortium name="Pathogen Informatics"/>
        </authorList>
    </citation>
    <scope>NUCLEOTIDE SEQUENCE [LARGE SCALE GENOMIC DNA]</scope>
    <source>
        <strain evidence="2 3">DK</strain>
    </source>
</reference>
<evidence type="ECO:0000313" key="3">
    <source>
        <dbReference type="Proteomes" id="UP000195879"/>
    </source>
</evidence>